<evidence type="ECO:0000313" key="1">
    <source>
        <dbReference type="EMBL" id="KAJ3249893.1"/>
    </source>
</evidence>
<dbReference type="EMBL" id="JADGKB010000343">
    <property type="protein sequence ID" value="KAJ3249893.1"/>
    <property type="molecule type" value="Genomic_DNA"/>
</dbReference>
<evidence type="ECO:0000313" key="2">
    <source>
        <dbReference type="Proteomes" id="UP001210925"/>
    </source>
</evidence>
<proteinExistence type="predicted"/>
<reference evidence="1" key="1">
    <citation type="submission" date="2020-05" db="EMBL/GenBank/DDBJ databases">
        <title>Phylogenomic resolution of chytrid fungi.</title>
        <authorList>
            <person name="Stajich J.E."/>
            <person name="Amses K."/>
            <person name="Simmons R."/>
            <person name="Seto K."/>
            <person name="Myers J."/>
            <person name="Bonds A."/>
            <person name="Quandt C.A."/>
            <person name="Barry K."/>
            <person name="Liu P."/>
            <person name="Grigoriev I."/>
            <person name="Longcore J.E."/>
            <person name="James T.Y."/>
        </authorList>
    </citation>
    <scope>NUCLEOTIDE SEQUENCE</scope>
    <source>
        <strain evidence="1">PLAUS21</strain>
    </source>
</reference>
<comment type="caution">
    <text evidence="1">The sequence shown here is derived from an EMBL/GenBank/DDBJ whole genome shotgun (WGS) entry which is preliminary data.</text>
</comment>
<feature type="non-terminal residue" evidence="1">
    <location>
        <position position="140"/>
    </location>
</feature>
<organism evidence="1 2">
    <name type="scientific">Boothiomyces macroporosus</name>
    <dbReference type="NCBI Taxonomy" id="261099"/>
    <lineage>
        <taxon>Eukaryota</taxon>
        <taxon>Fungi</taxon>
        <taxon>Fungi incertae sedis</taxon>
        <taxon>Chytridiomycota</taxon>
        <taxon>Chytridiomycota incertae sedis</taxon>
        <taxon>Chytridiomycetes</taxon>
        <taxon>Rhizophydiales</taxon>
        <taxon>Terramycetaceae</taxon>
        <taxon>Boothiomyces</taxon>
    </lineage>
</organism>
<name>A0AAD5UCH1_9FUNG</name>
<sequence length="140" mass="16050">MSCIPIGLKVEDETDKNIHNFIQGHREEVIRVEGGKPMWKGHEISVLVNFKKEGPKKVDAWEYFCGPDFKRTGGSPNCFYKEYDESFTSEQLYNIVSKSRFVVCPMEDGYDSQRIYEALLLGSFPIVESSPLDSIYLDLP</sequence>
<evidence type="ECO:0008006" key="3">
    <source>
        <dbReference type="Google" id="ProtNLM"/>
    </source>
</evidence>
<keyword evidence="2" id="KW-1185">Reference proteome</keyword>
<gene>
    <name evidence="1" type="ORF">HK103_004298</name>
</gene>
<dbReference type="AlphaFoldDB" id="A0AAD5UCH1"/>
<accession>A0AAD5UCH1</accession>
<protein>
    <recommendedName>
        <fullName evidence="3">Exostosin GT47 domain-containing protein</fullName>
    </recommendedName>
</protein>
<dbReference type="Proteomes" id="UP001210925">
    <property type="component" value="Unassembled WGS sequence"/>
</dbReference>